<feature type="domain" description="HTH cro/C1-type" evidence="2">
    <location>
        <begin position="11"/>
        <end position="64"/>
    </location>
</feature>
<dbReference type="InterPro" id="IPR001387">
    <property type="entry name" value="Cro/C1-type_HTH"/>
</dbReference>
<dbReference type="InterPro" id="IPR010982">
    <property type="entry name" value="Lambda_DNA-bd_dom_sf"/>
</dbReference>
<dbReference type="EMBL" id="JMPJ01000017">
    <property type="protein sequence ID" value="KFC85707.1"/>
    <property type="molecule type" value="Genomic_DNA"/>
</dbReference>
<dbReference type="Pfam" id="PF01381">
    <property type="entry name" value="HTH_3"/>
    <property type="match status" value="1"/>
</dbReference>
<sequence length="102" mass="11801">MRALKQLPELLKHRRLQLDLNQKDMLMRIGMSQQQYQRIEAGGDPRLSTLLRVLEGMDLELMLVPRKRVTEVEELLAGSPTSLTLNENPPDHWKDILGDLED</sequence>
<dbReference type="PROSITE" id="PS50943">
    <property type="entry name" value="HTH_CROC1"/>
    <property type="match status" value="1"/>
</dbReference>
<dbReference type="OrthoDB" id="9801039at2"/>
<gene>
    <name evidence="3" type="ORF">GEAM_0183</name>
</gene>
<dbReference type="RefSeq" id="WP_034786942.1">
    <property type="nucleotide sequence ID" value="NZ_JMPJ01000017.1"/>
</dbReference>
<comment type="caution">
    <text evidence="3">The sequence shown here is derived from an EMBL/GenBank/DDBJ whole genome shotgun (WGS) entry which is preliminary data.</text>
</comment>
<feature type="compositionally biased region" description="Basic and acidic residues" evidence="1">
    <location>
        <begin position="89"/>
        <end position="102"/>
    </location>
</feature>
<dbReference type="GO" id="GO:0003677">
    <property type="term" value="F:DNA binding"/>
    <property type="evidence" value="ECO:0007669"/>
    <property type="project" value="InterPro"/>
</dbReference>
<dbReference type="Gene3D" id="1.10.260.40">
    <property type="entry name" value="lambda repressor-like DNA-binding domains"/>
    <property type="match status" value="1"/>
</dbReference>
<dbReference type="STRING" id="910964.GEAM_0183"/>
<dbReference type="eggNOG" id="COG3620">
    <property type="taxonomic scope" value="Bacteria"/>
</dbReference>
<dbReference type="Proteomes" id="UP000028640">
    <property type="component" value="Unassembled WGS sequence"/>
</dbReference>
<dbReference type="CDD" id="cd00093">
    <property type="entry name" value="HTH_XRE"/>
    <property type="match status" value="1"/>
</dbReference>
<keyword evidence="4" id="KW-1185">Reference proteome</keyword>
<accession>A0A085GPR2</accession>
<evidence type="ECO:0000256" key="1">
    <source>
        <dbReference type="SAM" id="MobiDB-lite"/>
    </source>
</evidence>
<evidence type="ECO:0000259" key="2">
    <source>
        <dbReference type="PROSITE" id="PS50943"/>
    </source>
</evidence>
<proteinExistence type="predicted"/>
<organism evidence="3 4">
    <name type="scientific">Ewingella americana (strain ATCC 33852 / DSM 4580 / CCUG 14506 / JCM 5911 / LMG 7869 / NCTC 12157 / CDC 1468-78)</name>
    <dbReference type="NCBI Taxonomy" id="910964"/>
    <lineage>
        <taxon>Bacteria</taxon>
        <taxon>Pseudomonadati</taxon>
        <taxon>Pseudomonadota</taxon>
        <taxon>Gammaproteobacteria</taxon>
        <taxon>Enterobacterales</taxon>
        <taxon>Yersiniaceae</taxon>
        <taxon>Ewingella</taxon>
    </lineage>
</organism>
<protein>
    <submittedName>
        <fullName evidence="3">XRE family transcriptional regulator</fullName>
    </submittedName>
</protein>
<name>A0A085GPR2_EWIA3</name>
<reference evidence="3 4" key="1">
    <citation type="submission" date="2014-05" db="EMBL/GenBank/DDBJ databases">
        <title>ATOL: Assembling a taxonomically balanced genome-scale reconstruction of the evolutionary history of the Enterobacteriaceae.</title>
        <authorList>
            <person name="Plunkett G.III."/>
            <person name="Neeno-Eckwall E.C."/>
            <person name="Glasner J.D."/>
            <person name="Perna N.T."/>
        </authorList>
    </citation>
    <scope>NUCLEOTIDE SEQUENCE [LARGE SCALE GENOMIC DNA]</scope>
    <source>
        <strain evidence="3 4">ATCC 33852</strain>
    </source>
</reference>
<dbReference type="AlphaFoldDB" id="A0A085GPR2"/>
<dbReference type="SUPFAM" id="SSF47413">
    <property type="entry name" value="lambda repressor-like DNA-binding domains"/>
    <property type="match status" value="1"/>
</dbReference>
<feature type="region of interest" description="Disordered" evidence="1">
    <location>
        <begin position="79"/>
        <end position="102"/>
    </location>
</feature>
<evidence type="ECO:0000313" key="4">
    <source>
        <dbReference type="Proteomes" id="UP000028640"/>
    </source>
</evidence>
<evidence type="ECO:0000313" key="3">
    <source>
        <dbReference type="EMBL" id="KFC85707.1"/>
    </source>
</evidence>
<dbReference type="GeneID" id="78380985"/>